<dbReference type="EMBL" id="CP032829">
    <property type="protein sequence ID" value="AYJ85959.1"/>
    <property type="molecule type" value="Genomic_DNA"/>
</dbReference>
<proteinExistence type="predicted"/>
<dbReference type="Pfam" id="PF00535">
    <property type="entry name" value="Glycos_transf_2"/>
    <property type="match status" value="1"/>
</dbReference>
<evidence type="ECO:0000259" key="1">
    <source>
        <dbReference type="Pfam" id="PF00535"/>
    </source>
</evidence>
<dbReference type="GO" id="GO:0016740">
    <property type="term" value="F:transferase activity"/>
    <property type="evidence" value="ECO:0007669"/>
    <property type="project" value="UniProtKB-KW"/>
</dbReference>
<accession>A0A494T9C6</accession>
<name>A0A494T9C6_SPHPE</name>
<evidence type="ECO:0000313" key="3">
    <source>
        <dbReference type="Proteomes" id="UP000276254"/>
    </source>
</evidence>
<evidence type="ECO:0000313" key="2">
    <source>
        <dbReference type="EMBL" id="AYJ85959.1"/>
    </source>
</evidence>
<dbReference type="Proteomes" id="UP000276254">
    <property type="component" value="Chromosome"/>
</dbReference>
<dbReference type="InterPro" id="IPR001173">
    <property type="entry name" value="Glyco_trans_2-like"/>
</dbReference>
<organism evidence="2 3">
    <name type="scientific">Sphingomonas paeninsulae</name>
    <dbReference type="NCBI Taxonomy" id="2319844"/>
    <lineage>
        <taxon>Bacteria</taxon>
        <taxon>Pseudomonadati</taxon>
        <taxon>Pseudomonadota</taxon>
        <taxon>Alphaproteobacteria</taxon>
        <taxon>Sphingomonadales</taxon>
        <taxon>Sphingomonadaceae</taxon>
        <taxon>Sphingomonas</taxon>
    </lineage>
</organism>
<keyword evidence="3" id="KW-1185">Reference proteome</keyword>
<protein>
    <submittedName>
        <fullName evidence="2">Glycosyltransferase family 2 protein</fullName>
    </submittedName>
</protein>
<dbReference type="KEGG" id="spha:D3Y57_08190"/>
<dbReference type="Gene3D" id="3.90.550.10">
    <property type="entry name" value="Spore Coat Polysaccharide Biosynthesis Protein SpsA, Chain A"/>
    <property type="match status" value="1"/>
</dbReference>
<keyword evidence="2" id="KW-0808">Transferase</keyword>
<gene>
    <name evidence="2" type="ORF">D3Y57_08190</name>
</gene>
<dbReference type="SUPFAM" id="SSF53448">
    <property type="entry name" value="Nucleotide-diphospho-sugar transferases"/>
    <property type="match status" value="1"/>
</dbReference>
<dbReference type="InterPro" id="IPR029044">
    <property type="entry name" value="Nucleotide-diphossugar_trans"/>
</dbReference>
<reference evidence="2 3" key="1">
    <citation type="submission" date="2018-09" db="EMBL/GenBank/DDBJ databases">
        <title>Sphingomonas peninsula sp. nov., isolated from fildes peninsula, Antarctic soil.</title>
        <authorList>
            <person name="Yingchao G."/>
        </authorList>
    </citation>
    <scope>NUCLEOTIDE SEQUENCE [LARGE SCALE GENOMIC DNA]</scope>
    <source>
        <strain evidence="2 3">YZ-8</strain>
    </source>
</reference>
<sequence>MALVRRPCVAQTRYTVRNHHWLIAMSGLPPVAGRLGWLMAIAVSTIRLAPAKSPQSGAYSFEAGERVSGPLISCLMVTRGGKLPAAFALDCFRRQSWRNRELVIVCDVADSAIEALVASLGDPTIRYVEAAPASLGELRNISVAHARGDFLCQWDDDDLYDAGRLEFMMAALLSHDVAAVFLKRWLIWWPARRQLAVSGSRTWEGSMLVGRDVLPAYPAQALAEDNITIARLCSMHATLLIDRPSLYCYIVHGANSYENAHFETMVSWASEVISADRYDAQIAALASSLPMTDYASHLADGTAW</sequence>
<dbReference type="CDD" id="cd00761">
    <property type="entry name" value="Glyco_tranf_GTA_type"/>
    <property type="match status" value="1"/>
</dbReference>
<dbReference type="OrthoDB" id="2676521at2"/>
<feature type="domain" description="Glycosyltransferase 2-like" evidence="1">
    <location>
        <begin position="87"/>
        <end position="184"/>
    </location>
</feature>
<dbReference type="AlphaFoldDB" id="A0A494T9C6"/>